<accession>A0A8S5Q3D6</accession>
<organism evidence="2">
    <name type="scientific">Siphoviridae sp. ctVif31</name>
    <dbReference type="NCBI Taxonomy" id="2825532"/>
    <lineage>
        <taxon>Viruses</taxon>
        <taxon>Duplodnaviria</taxon>
        <taxon>Heunggongvirae</taxon>
        <taxon>Uroviricota</taxon>
        <taxon>Caudoviricetes</taxon>
    </lineage>
</organism>
<feature type="region of interest" description="Disordered" evidence="1">
    <location>
        <begin position="1"/>
        <end position="42"/>
    </location>
</feature>
<reference evidence="2" key="1">
    <citation type="journal article" date="2021" name="Proc. Natl. Acad. Sci. U.S.A.">
        <title>A Catalog of Tens of Thousands of Viruses from Human Metagenomes Reveals Hidden Associations with Chronic Diseases.</title>
        <authorList>
            <person name="Tisza M.J."/>
            <person name="Buck C.B."/>
        </authorList>
    </citation>
    <scope>NUCLEOTIDE SEQUENCE</scope>
    <source>
        <strain evidence="2">CtVif31</strain>
    </source>
</reference>
<sequence length="42" mass="4862">MTICERPIETHNPNLSASDFPKNRKKGSWKRRTGRTGAYRIS</sequence>
<proteinExistence type="predicted"/>
<protein>
    <submittedName>
        <fullName evidence="2">Uncharacterized protein</fullName>
    </submittedName>
</protein>
<evidence type="ECO:0000256" key="1">
    <source>
        <dbReference type="SAM" id="MobiDB-lite"/>
    </source>
</evidence>
<feature type="compositionally biased region" description="Basic residues" evidence="1">
    <location>
        <begin position="23"/>
        <end position="34"/>
    </location>
</feature>
<name>A0A8S5Q3D6_9CAUD</name>
<evidence type="ECO:0000313" key="2">
    <source>
        <dbReference type="EMBL" id="DAE13520.1"/>
    </source>
</evidence>
<dbReference type="EMBL" id="BK015567">
    <property type="protein sequence ID" value="DAE13520.1"/>
    <property type="molecule type" value="Genomic_DNA"/>
</dbReference>